<evidence type="ECO:0000256" key="4">
    <source>
        <dbReference type="ARBA" id="ARBA00022692"/>
    </source>
</evidence>
<evidence type="ECO:0000256" key="3">
    <source>
        <dbReference type="ARBA" id="ARBA00022475"/>
    </source>
</evidence>
<dbReference type="InterPro" id="IPR025383">
    <property type="entry name" value="MrpA_C/MbhD"/>
</dbReference>
<feature type="transmembrane region" description="Helical" evidence="7">
    <location>
        <begin position="226"/>
        <end position="243"/>
    </location>
</feature>
<comment type="caution">
    <text evidence="10">The sequence shown here is derived from an EMBL/GenBank/DDBJ whole genome shotgun (WGS) entry which is preliminary data.</text>
</comment>
<evidence type="ECO:0000256" key="6">
    <source>
        <dbReference type="ARBA" id="ARBA00023136"/>
    </source>
</evidence>
<accession>A0ABT8AGM9</accession>
<dbReference type="InterPro" id="IPR007182">
    <property type="entry name" value="MnhB"/>
</dbReference>
<dbReference type="InterPro" id="IPR050622">
    <property type="entry name" value="CPA3_antiporter_subunitB"/>
</dbReference>
<evidence type="ECO:0000259" key="8">
    <source>
        <dbReference type="Pfam" id="PF04039"/>
    </source>
</evidence>
<comment type="subcellular location">
    <subcellularLocation>
        <location evidence="1">Cell membrane</location>
        <topology evidence="1">Multi-pass membrane protein</topology>
    </subcellularLocation>
</comment>
<protein>
    <submittedName>
        <fullName evidence="10">DUF4040 domain-containing protein</fullName>
    </submittedName>
</protein>
<evidence type="ECO:0000313" key="10">
    <source>
        <dbReference type="EMBL" id="MDN3568982.1"/>
    </source>
</evidence>
<gene>
    <name evidence="10" type="ORF">QWZ14_31780</name>
</gene>
<evidence type="ECO:0000313" key="11">
    <source>
        <dbReference type="Proteomes" id="UP001529369"/>
    </source>
</evidence>
<dbReference type="Pfam" id="PF04039">
    <property type="entry name" value="MnhB"/>
    <property type="match status" value="1"/>
</dbReference>
<feature type="transmembrane region" description="Helical" evidence="7">
    <location>
        <begin position="255"/>
        <end position="274"/>
    </location>
</feature>
<feature type="transmembrane region" description="Helical" evidence="7">
    <location>
        <begin position="156"/>
        <end position="173"/>
    </location>
</feature>
<evidence type="ECO:0000259" key="9">
    <source>
        <dbReference type="Pfam" id="PF13244"/>
    </source>
</evidence>
<evidence type="ECO:0000256" key="2">
    <source>
        <dbReference type="ARBA" id="ARBA00009425"/>
    </source>
</evidence>
<dbReference type="EMBL" id="JAUFPN010000313">
    <property type="protein sequence ID" value="MDN3568982.1"/>
    <property type="molecule type" value="Genomic_DNA"/>
</dbReference>
<feature type="transmembrane region" description="Helical" evidence="7">
    <location>
        <begin position="289"/>
        <end position="310"/>
    </location>
</feature>
<dbReference type="RefSeq" id="WP_290321103.1">
    <property type="nucleotide sequence ID" value="NZ_JAUFPN010000313.1"/>
</dbReference>
<evidence type="ECO:0000256" key="5">
    <source>
        <dbReference type="ARBA" id="ARBA00022989"/>
    </source>
</evidence>
<feature type="transmembrane region" description="Helical" evidence="7">
    <location>
        <begin position="194"/>
        <end position="214"/>
    </location>
</feature>
<comment type="similarity">
    <text evidence="2">Belongs to the CPA3 antiporters (TC 2.A.63) subunit B family.</text>
</comment>
<name>A0ABT8AGM9_9PROT</name>
<evidence type="ECO:0000256" key="1">
    <source>
        <dbReference type="ARBA" id="ARBA00004651"/>
    </source>
</evidence>
<keyword evidence="6 7" id="KW-0472">Membrane</keyword>
<evidence type="ECO:0000256" key="7">
    <source>
        <dbReference type="SAM" id="Phobius"/>
    </source>
</evidence>
<dbReference type="Proteomes" id="UP001529369">
    <property type="component" value="Unassembled WGS sequence"/>
</dbReference>
<feature type="transmembrane region" description="Helical" evidence="7">
    <location>
        <begin position="99"/>
        <end position="119"/>
    </location>
</feature>
<keyword evidence="4 7" id="KW-0812">Transmembrane</keyword>
<dbReference type="PANTHER" id="PTHR33932:SF4">
    <property type="entry name" value="NA(+)_H(+) ANTIPORTER SUBUNIT B"/>
    <property type="match status" value="1"/>
</dbReference>
<reference evidence="11" key="1">
    <citation type="journal article" date="2019" name="Int. J. Syst. Evol. Microbiol.">
        <title>The Global Catalogue of Microorganisms (GCM) 10K type strain sequencing project: providing services to taxonomists for standard genome sequencing and annotation.</title>
        <authorList>
            <consortium name="The Broad Institute Genomics Platform"/>
            <consortium name="The Broad Institute Genome Sequencing Center for Infectious Disease"/>
            <person name="Wu L."/>
            <person name="Ma J."/>
        </authorList>
    </citation>
    <scope>NUCLEOTIDE SEQUENCE [LARGE SCALE GENOMIC DNA]</scope>
    <source>
        <strain evidence="11">CECT 7131</strain>
    </source>
</reference>
<proteinExistence type="inferred from homology"/>
<keyword evidence="3" id="KW-1003">Cell membrane</keyword>
<keyword evidence="11" id="KW-1185">Reference proteome</keyword>
<keyword evidence="5 7" id="KW-1133">Transmembrane helix</keyword>
<organism evidence="10 11">
    <name type="scientific">Paeniroseomonas aquatica</name>
    <dbReference type="NCBI Taxonomy" id="373043"/>
    <lineage>
        <taxon>Bacteria</taxon>
        <taxon>Pseudomonadati</taxon>
        <taxon>Pseudomonadota</taxon>
        <taxon>Alphaproteobacteria</taxon>
        <taxon>Acetobacterales</taxon>
        <taxon>Acetobacteraceae</taxon>
        <taxon>Paeniroseomonas</taxon>
    </lineage>
</organism>
<dbReference type="PANTHER" id="PTHR33932">
    <property type="entry name" value="NA(+)/H(+) ANTIPORTER SUBUNIT B"/>
    <property type="match status" value="1"/>
</dbReference>
<feature type="domain" description="Na+/H+ antiporter MnhB subunit-related protein" evidence="8">
    <location>
        <begin position="194"/>
        <end position="300"/>
    </location>
</feature>
<sequence>MTLDGVLAGVLDGLLAALVLAAAGWTLAAPAAFPATIGFVGFGLLLTLAWVRLGAPDVALTEAAIGTGATGVILLLAVVRLRGGEEEVSAATPGRALVLAAGLLAGAVGLALALAVLALPDPAPGLAAEAAARTAPLGLGNPVAAVLMVFRGLDTLLESVVLVFTVLAVWSMAPDRHWGGRPGPEFPRQDDGPLALLARLLPPVGLVIGIYIAWVGTDAPGGKFQGGTILAAMWVVAWAAGLVQAPSVADRRVRLMLVAGPLVFVLVGLAGFGIADGFLAYPPALAKPLILVIEAAMTLSVAAALALLIAGPPEHPPERVT</sequence>
<dbReference type="Pfam" id="PF13244">
    <property type="entry name" value="MbhD"/>
    <property type="match status" value="1"/>
</dbReference>
<feature type="domain" description="MrpA C-terminal/MbhD" evidence="9">
    <location>
        <begin position="17"/>
        <end position="82"/>
    </location>
</feature>
<feature type="transmembrane region" description="Helical" evidence="7">
    <location>
        <begin position="31"/>
        <end position="51"/>
    </location>
</feature>
<feature type="transmembrane region" description="Helical" evidence="7">
    <location>
        <begin position="58"/>
        <end position="79"/>
    </location>
</feature>